<reference evidence="2" key="1">
    <citation type="submission" date="2019-08" db="EMBL/GenBank/DDBJ databases">
        <authorList>
            <person name="Kucharzyk K."/>
            <person name="Murdoch R.W."/>
            <person name="Higgins S."/>
            <person name="Loffler F."/>
        </authorList>
    </citation>
    <scope>NUCLEOTIDE SEQUENCE</scope>
</reference>
<name>A0A645EZK5_9ZZZZ</name>
<feature type="coiled-coil region" evidence="1">
    <location>
        <begin position="86"/>
        <end position="123"/>
    </location>
</feature>
<keyword evidence="1" id="KW-0175">Coiled coil</keyword>
<comment type="caution">
    <text evidence="2">The sequence shown here is derived from an EMBL/GenBank/DDBJ whole genome shotgun (WGS) entry which is preliminary data.</text>
</comment>
<dbReference type="AlphaFoldDB" id="A0A645EZK5"/>
<gene>
    <name evidence="2" type="ORF">SDC9_154741</name>
</gene>
<evidence type="ECO:0000313" key="2">
    <source>
        <dbReference type="EMBL" id="MPN07471.1"/>
    </source>
</evidence>
<sequence length="196" mass="22763">MCDNKEIRKEYIEEYVLSELERKIFNDKAIEKLVKGINNNLKKQQKSNEQKKEALVKELSDIGTQINNIISAIASGFMQDEFKIKIEELKARKLEVETTIIELNSDEKEVNVSEEDVRKLLNNFSSFVTSRNIPECKKFIQDFVKEVIVHKGHVEVIFNVTFNLLKSGKGVEVESKIDRYNLYESYSQSFYIGNVV</sequence>
<evidence type="ECO:0000256" key="1">
    <source>
        <dbReference type="SAM" id="Coils"/>
    </source>
</evidence>
<proteinExistence type="predicted"/>
<accession>A0A645EZK5</accession>
<organism evidence="2">
    <name type="scientific">bioreactor metagenome</name>
    <dbReference type="NCBI Taxonomy" id="1076179"/>
    <lineage>
        <taxon>unclassified sequences</taxon>
        <taxon>metagenomes</taxon>
        <taxon>ecological metagenomes</taxon>
    </lineage>
</organism>
<protein>
    <recommendedName>
        <fullName evidence="3">DUF4368 domain-containing protein</fullName>
    </recommendedName>
</protein>
<dbReference type="EMBL" id="VSSQ01053440">
    <property type="protein sequence ID" value="MPN07471.1"/>
    <property type="molecule type" value="Genomic_DNA"/>
</dbReference>
<evidence type="ECO:0008006" key="3">
    <source>
        <dbReference type="Google" id="ProtNLM"/>
    </source>
</evidence>